<organism evidence="12 13">
    <name type="scientific">Channa striata</name>
    <name type="common">Snakehead murrel</name>
    <name type="synonym">Ophicephalus striatus</name>
    <dbReference type="NCBI Taxonomy" id="64152"/>
    <lineage>
        <taxon>Eukaryota</taxon>
        <taxon>Metazoa</taxon>
        <taxon>Chordata</taxon>
        <taxon>Craniata</taxon>
        <taxon>Vertebrata</taxon>
        <taxon>Euteleostomi</taxon>
        <taxon>Actinopterygii</taxon>
        <taxon>Neopterygii</taxon>
        <taxon>Teleostei</taxon>
        <taxon>Neoteleostei</taxon>
        <taxon>Acanthomorphata</taxon>
        <taxon>Anabantaria</taxon>
        <taxon>Anabantiformes</taxon>
        <taxon>Channoidei</taxon>
        <taxon>Channidae</taxon>
        <taxon>Channa</taxon>
    </lineage>
</organism>
<dbReference type="GO" id="GO:0009897">
    <property type="term" value="C:external side of plasma membrane"/>
    <property type="evidence" value="ECO:0007669"/>
    <property type="project" value="TreeGrafter"/>
</dbReference>
<feature type="transmembrane region" description="Helical" evidence="10">
    <location>
        <begin position="27"/>
        <end position="53"/>
    </location>
</feature>
<evidence type="ECO:0000256" key="5">
    <source>
        <dbReference type="ARBA" id="ARBA00023040"/>
    </source>
</evidence>
<dbReference type="FunFam" id="1.20.1070.10:FF:000109">
    <property type="entry name" value="Leukotriene B4 receptor"/>
    <property type="match status" value="1"/>
</dbReference>
<sequence>MEHITPAVDTFNISSSPLPSVDWTSGALVPAIMLSLCFLLGVPGNMAVILLRSKWQHLSSLSQSLMLNLAVSDLICLITLPLWIYDFLYSWIFSLVACKIISYLVYCSIYNSLLTVTSLSVQRCLQVVYLQRSLGQRGQRRLLVLLWLVAMILSTHALVFNQIIAYQQGSHCRGQYFSDSQQVAVLLTESLVGFVSLFVVTFSYIRIHITVHKTSFFNNPRTTRLTTSIIVTFFVLWLPFHIVNVLGVAALSLKDKGLLKIFSDSTNFVSALTFVNSCLNPLLYAFATCNTCTVCQNSNQE</sequence>
<keyword evidence="13" id="KW-1185">Reference proteome</keyword>
<dbReference type="PANTHER" id="PTHR10489">
    <property type="entry name" value="CELL ADHESION MOLECULE"/>
    <property type="match status" value="1"/>
</dbReference>
<evidence type="ECO:0000256" key="2">
    <source>
        <dbReference type="ARBA" id="ARBA00022475"/>
    </source>
</evidence>
<evidence type="ECO:0000256" key="7">
    <source>
        <dbReference type="ARBA" id="ARBA00023170"/>
    </source>
</evidence>
<dbReference type="GO" id="GO:0004974">
    <property type="term" value="F:leukotriene receptor activity"/>
    <property type="evidence" value="ECO:0007669"/>
    <property type="project" value="UniProtKB-ARBA"/>
</dbReference>
<dbReference type="PANTHER" id="PTHR10489:SF946">
    <property type="entry name" value="LEUKOTRIENE B4 RECEPTOR 1-LIKE"/>
    <property type="match status" value="1"/>
</dbReference>
<proteinExistence type="predicted"/>
<evidence type="ECO:0000256" key="4">
    <source>
        <dbReference type="ARBA" id="ARBA00022989"/>
    </source>
</evidence>
<keyword evidence="2" id="KW-1003">Cell membrane</keyword>
<dbReference type="GO" id="GO:0019957">
    <property type="term" value="F:C-C chemokine binding"/>
    <property type="evidence" value="ECO:0007669"/>
    <property type="project" value="TreeGrafter"/>
</dbReference>
<reference evidence="12" key="1">
    <citation type="submission" date="2023-07" db="EMBL/GenBank/DDBJ databases">
        <title>Chromosome-level Genome Assembly of Striped Snakehead (Channa striata).</title>
        <authorList>
            <person name="Liu H."/>
        </authorList>
    </citation>
    <scope>NUCLEOTIDE SEQUENCE</scope>
    <source>
        <strain evidence="12">Gz</strain>
        <tissue evidence="12">Muscle</tissue>
    </source>
</reference>
<keyword evidence="4 10" id="KW-1133">Transmembrane helix</keyword>
<dbReference type="InterPro" id="IPR000276">
    <property type="entry name" value="GPCR_Rhodpsn"/>
</dbReference>
<dbReference type="Pfam" id="PF00001">
    <property type="entry name" value="7tm_1"/>
    <property type="match status" value="1"/>
</dbReference>
<dbReference type="EMBL" id="JAUPFM010000003">
    <property type="protein sequence ID" value="KAK2856361.1"/>
    <property type="molecule type" value="Genomic_DNA"/>
</dbReference>
<dbReference type="GO" id="GO:0019722">
    <property type="term" value="P:calcium-mediated signaling"/>
    <property type="evidence" value="ECO:0007669"/>
    <property type="project" value="TreeGrafter"/>
</dbReference>
<evidence type="ECO:0000313" key="12">
    <source>
        <dbReference type="EMBL" id="KAK2856361.1"/>
    </source>
</evidence>
<dbReference type="InterPro" id="IPR050119">
    <property type="entry name" value="CCR1-9-like"/>
</dbReference>
<feature type="transmembrane region" description="Helical" evidence="10">
    <location>
        <begin position="142"/>
        <end position="164"/>
    </location>
</feature>
<dbReference type="Proteomes" id="UP001187415">
    <property type="component" value="Unassembled WGS sequence"/>
</dbReference>
<keyword evidence="8" id="KW-0325">Glycoprotein</keyword>
<dbReference type="Gene3D" id="1.20.1070.10">
    <property type="entry name" value="Rhodopsin 7-helix transmembrane proteins"/>
    <property type="match status" value="1"/>
</dbReference>
<name>A0AA88T2R1_CHASR</name>
<dbReference type="SUPFAM" id="SSF81321">
    <property type="entry name" value="Family A G protein-coupled receptor-like"/>
    <property type="match status" value="1"/>
</dbReference>
<feature type="transmembrane region" description="Helical" evidence="10">
    <location>
        <begin position="65"/>
        <end position="85"/>
    </location>
</feature>
<dbReference type="PROSITE" id="PS50262">
    <property type="entry name" value="G_PROTEIN_RECEP_F1_2"/>
    <property type="match status" value="1"/>
</dbReference>
<evidence type="ECO:0000256" key="3">
    <source>
        <dbReference type="ARBA" id="ARBA00022692"/>
    </source>
</evidence>
<dbReference type="GO" id="GO:0007204">
    <property type="term" value="P:positive regulation of cytosolic calcium ion concentration"/>
    <property type="evidence" value="ECO:0007669"/>
    <property type="project" value="TreeGrafter"/>
</dbReference>
<feature type="transmembrane region" description="Helical" evidence="10">
    <location>
        <begin position="91"/>
        <end position="121"/>
    </location>
</feature>
<evidence type="ECO:0000259" key="11">
    <source>
        <dbReference type="PROSITE" id="PS50262"/>
    </source>
</evidence>
<keyword evidence="7" id="KW-0675">Receptor</keyword>
<feature type="transmembrane region" description="Helical" evidence="10">
    <location>
        <begin position="225"/>
        <end position="253"/>
    </location>
</feature>
<feature type="domain" description="G-protein coupled receptors family 1 profile" evidence="11">
    <location>
        <begin position="44"/>
        <end position="284"/>
    </location>
</feature>
<evidence type="ECO:0000256" key="1">
    <source>
        <dbReference type="ARBA" id="ARBA00004651"/>
    </source>
</evidence>
<evidence type="ECO:0000256" key="9">
    <source>
        <dbReference type="ARBA" id="ARBA00023224"/>
    </source>
</evidence>
<dbReference type="AlphaFoldDB" id="A0AA88T2R1"/>
<keyword evidence="6 10" id="KW-0472">Membrane</keyword>
<feature type="transmembrane region" description="Helical" evidence="10">
    <location>
        <begin position="184"/>
        <end position="205"/>
    </location>
</feature>
<keyword evidence="5" id="KW-0297">G-protein coupled receptor</keyword>
<dbReference type="GO" id="GO:0016493">
    <property type="term" value="F:C-C chemokine receptor activity"/>
    <property type="evidence" value="ECO:0007669"/>
    <property type="project" value="TreeGrafter"/>
</dbReference>
<accession>A0AA88T2R1</accession>
<evidence type="ECO:0000256" key="10">
    <source>
        <dbReference type="SAM" id="Phobius"/>
    </source>
</evidence>
<keyword evidence="9" id="KW-0807">Transducer</keyword>
<keyword evidence="3 10" id="KW-0812">Transmembrane</keyword>
<gene>
    <name evidence="12" type="ORF">Q5P01_005096</name>
</gene>
<protein>
    <recommendedName>
        <fullName evidence="11">G-protein coupled receptors family 1 profile domain-containing protein</fullName>
    </recommendedName>
</protein>
<evidence type="ECO:0000256" key="6">
    <source>
        <dbReference type="ARBA" id="ARBA00023136"/>
    </source>
</evidence>
<dbReference type="GO" id="GO:0006955">
    <property type="term" value="P:immune response"/>
    <property type="evidence" value="ECO:0007669"/>
    <property type="project" value="TreeGrafter"/>
</dbReference>
<dbReference type="InterPro" id="IPR017452">
    <property type="entry name" value="GPCR_Rhodpsn_7TM"/>
</dbReference>
<comment type="caution">
    <text evidence="12">The sequence shown here is derived from an EMBL/GenBank/DDBJ whole genome shotgun (WGS) entry which is preliminary data.</text>
</comment>
<dbReference type="PRINTS" id="PR00237">
    <property type="entry name" value="GPCRRHODOPSN"/>
</dbReference>
<evidence type="ECO:0000313" key="13">
    <source>
        <dbReference type="Proteomes" id="UP001187415"/>
    </source>
</evidence>
<comment type="subcellular location">
    <subcellularLocation>
        <location evidence="1">Cell membrane</location>
        <topology evidence="1">Multi-pass membrane protein</topology>
    </subcellularLocation>
</comment>
<dbReference type="GO" id="GO:0060326">
    <property type="term" value="P:cell chemotaxis"/>
    <property type="evidence" value="ECO:0007669"/>
    <property type="project" value="TreeGrafter"/>
</dbReference>
<evidence type="ECO:0000256" key="8">
    <source>
        <dbReference type="ARBA" id="ARBA00023180"/>
    </source>
</evidence>